<protein>
    <submittedName>
        <fullName evidence="2">Uncharacterized protein</fullName>
    </submittedName>
</protein>
<dbReference type="RefSeq" id="XP_056034240.1">
    <property type="nucleotide sequence ID" value="XM_056168924.1"/>
</dbReference>
<sequence length="293" mass="33176">MAPKRSISNAGSGSRKSQRLVKLQPAQGANSILHYFSKSPTDKPAEISDTAISNPDNAREQDSQDLEVEEKEDLALTSEVEADDFSESDEDETCTSEADNAEEHQTPEAKYTARTEQIQIMLRHMGLPSDLFDPEAHTNWLSILLHTSSASDEVKQEIHEFSKKIKETTFPESTVDVVEWQQDDNRRSWHSHCPKMDDIWEEYLAGLVNILGENSDFKLSTMAKPSGPLGAVLHMQWHYPVDAKRRVSQGHHFRHVLDTNNRSLFQQEKKMGTPLNVSVSDMIPIRQPSRNPN</sequence>
<evidence type="ECO:0000256" key="1">
    <source>
        <dbReference type="SAM" id="MobiDB-lite"/>
    </source>
</evidence>
<comment type="caution">
    <text evidence="2">The sequence shown here is derived from an EMBL/GenBank/DDBJ whole genome shotgun (WGS) entry which is preliminary data.</text>
</comment>
<accession>A0A9W9JRP6</accession>
<feature type="compositionally biased region" description="Acidic residues" evidence="1">
    <location>
        <begin position="80"/>
        <end position="94"/>
    </location>
</feature>
<feature type="region of interest" description="Disordered" evidence="1">
    <location>
        <begin position="1"/>
        <end position="110"/>
    </location>
</feature>
<gene>
    <name evidence="2" type="ORF">T069G_01714</name>
</gene>
<dbReference type="GeneID" id="80863612"/>
<dbReference type="AlphaFoldDB" id="A0A9W9JRP6"/>
<feature type="compositionally biased region" description="Acidic residues" evidence="1">
    <location>
        <begin position="63"/>
        <end position="72"/>
    </location>
</feature>
<dbReference type="Proteomes" id="UP001140511">
    <property type="component" value="Unassembled WGS sequence"/>
</dbReference>
<feature type="compositionally biased region" description="Basic and acidic residues" evidence="1">
    <location>
        <begin position="101"/>
        <end position="110"/>
    </location>
</feature>
<dbReference type="EMBL" id="JAOPEN010000001">
    <property type="protein sequence ID" value="KAJ4865184.1"/>
    <property type="molecule type" value="Genomic_DNA"/>
</dbReference>
<keyword evidence="3" id="KW-1185">Reference proteome</keyword>
<organism evidence="2 3">
    <name type="scientific">Trichoderma breve</name>
    <dbReference type="NCBI Taxonomy" id="2034170"/>
    <lineage>
        <taxon>Eukaryota</taxon>
        <taxon>Fungi</taxon>
        <taxon>Dikarya</taxon>
        <taxon>Ascomycota</taxon>
        <taxon>Pezizomycotina</taxon>
        <taxon>Sordariomycetes</taxon>
        <taxon>Hypocreomycetidae</taxon>
        <taxon>Hypocreales</taxon>
        <taxon>Hypocreaceae</taxon>
        <taxon>Trichoderma</taxon>
    </lineage>
</organism>
<feature type="compositionally biased region" description="Polar residues" evidence="1">
    <location>
        <begin position="1"/>
        <end position="15"/>
    </location>
</feature>
<name>A0A9W9JRP6_9HYPO</name>
<evidence type="ECO:0000313" key="2">
    <source>
        <dbReference type="EMBL" id="KAJ4865184.1"/>
    </source>
</evidence>
<evidence type="ECO:0000313" key="3">
    <source>
        <dbReference type="Proteomes" id="UP001140511"/>
    </source>
</evidence>
<reference evidence="2" key="1">
    <citation type="submission" date="2022-09" db="EMBL/GenBank/DDBJ databases">
        <title>Chromosome-level assembly of Trichoderma breve T069, a fungus used in development of biopesticide product.</title>
        <authorList>
            <person name="Lin R."/>
            <person name="Liu T."/>
        </authorList>
    </citation>
    <scope>NUCLEOTIDE SEQUENCE</scope>
    <source>
        <strain evidence="2">T069</strain>
    </source>
</reference>
<proteinExistence type="predicted"/>